<evidence type="ECO:0000313" key="1">
    <source>
        <dbReference type="EMBL" id="TKA08073.1"/>
    </source>
</evidence>
<dbReference type="RefSeq" id="WP_136727031.1">
    <property type="nucleotide sequence ID" value="NZ_JAOPYF010000575.1"/>
</dbReference>
<dbReference type="PANTHER" id="PTHR34309">
    <property type="entry name" value="SLR1406 PROTEIN"/>
    <property type="match status" value="1"/>
</dbReference>
<dbReference type="InterPro" id="IPR038084">
    <property type="entry name" value="PduO/GlcC-like_sf"/>
</dbReference>
<accession>A0A4U0SGC9</accession>
<dbReference type="OrthoDB" id="9778896at2"/>
<dbReference type="Gene3D" id="3.30.450.150">
    <property type="entry name" value="Haem-degrading domain"/>
    <property type="match status" value="1"/>
</dbReference>
<dbReference type="InterPro" id="IPR052517">
    <property type="entry name" value="GlcG_carb_metab_protein"/>
</dbReference>
<dbReference type="PANTHER" id="PTHR34309:SF1">
    <property type="entry name" value="PROTEIN GLCG"/>
    <property type="match status" value="1"/>
</dbReference>
<dbReference type="Pfam" id="PF03928">
    <property type="entry name" value="HbpS-like"/>
    <property type="match status" value="1"/>
</dbReference>
<organism evidence="1 2">
    <name type="scientific">Actinacidiphila oryziradicis</name>
    <dbReference type="NCBI Taxonomy" id="2571141"/>
    <lineage>
        <taxon>Bacteria</taxon>
        <taxon>Bacillati</taxon>
        <taxon>Actinomycetota</taxon>
        <taxon>Actinomycetes</taxon>
        <taxon>Kitasatosporales</taxon>
        <taxon>Streptomycetaceae</taxon>
        <taxon>Actinacidiphila</taxon>
    </lineage>
</organism>
<proteinExistence type="predicted"/>
<reference evidence="1 2" key="1">
    <citation type="submission" date="2019-04" db="EMBL/GenBank/DDBJ databases">
        <title>Streptomyces oryziradicis sp. nov., a novel actinomycete isolated from rhizosphere soil of rice (Oryza sativa L.).</title>
        <authorList>
            <person name="Li C."/>
        </authorList>
    </citation>
    <scope>NUCLEOTIDE SEQUENCE [LARGE SCALE GENOMIC DNA]</scope>
    <source>
        <strain evidence="1 2">NEAU-C40</strain>
    </source>
</reference>
<dbReference type="EMBL" id="SUMC01000034">
    <property type="protein sequence ID" value="TKA08073.1"/>
    <property type="molecule type" value="Genomic_DNA"/>
</dbReference>
<dbReference type="InterPro" id="IPR005624">
    <property type="entry name" value="PduO/GlcC-like"/>
</dbReference>
<gene>
    <name evidence="1" type="ORF">FCI23_29690</name>
</gene>
<dbReference type="AlphaFoldDB" id="A0A4U0SGC9"/>
<name>A0A4U0SGC9_9ACTN</name>
<sequence length="131" mass="13245">MTALTLQNAIARTEAGRARAAELAVAMNIAIVDAGGHLLHFSRMDDAELGTVDIAIKKARTAALFRRPSAAIGEDSQPGGPLYNIESTNGGLVSFGGGLPITDEGGRTIGAVGVSGGTVPQDVTVAEACLT</sequence>
<keyword evidence="2" id="KW-1185">Reference proteome</keyword>
<comment type="caution">
    <text evidence="1">The sequence shown here is derived from an EMBL/GenBank/DDBJ whole genome shotgun (WGS) entry which is preliminary data.</text>
</comment>
<evidence type="ECO:0000313" key="2">
    <source>
        <dbReference type="Proteomes" id="UP000305778"/>
    </source>
</evidence>
<protein>
    <submittedName>
        <fullName evidence="1">Heme-binding protein</fullName>
    </submittedName>
</protein>
<dbReference type="SUPFAM" id="SSF143744">
    <property type="entry name" value="GlcG-like"/>
    <property type="match status" value="1"/>
</dbReference>
<dbReference type="Proteomes" id="UP000305778">
    <property type="component" value="Unassembled WGS sequence"/>
</dbReference>